<keyword evidence="5" id="KW-1185">Reference proteome</keyword>
<evidence type="ECO:0000259" key="3">
    <source>
        <dbReference type="Pfam" id="PF11127"/>
    </source>
</evidence>
<dbReference type="SUPFAM" id="SSF55961">
    <property type="entry name" value="Bet v1-like"/>
    <property type="match status" value="1"/>
</dbReference>
<evidence type="ECO:0000313" key="4">
    <source>
        <dbReference type="EMBL" id="TDQ06965.1"/>
    </source>
</evidence>
<dbReference type="InterPro" id="IPR023393">
    <property type="entry name" value="START-like_dom_sf"/>
</dbReference>
<evidence type="ECO:0000256" key="1">
    <source>
        <dbReference type="ARBA" id="ARBA00008918"/>
    </source>
</evidence>
<evidence type="ECO:0000259" key="2">
    <source>
        <dbReference type="Pfam" id="PF03364"/>
    </source>
</evidence>
<feature type="domain" description="Coenzyme Q-binding protein COQ10 START" evidence="2">
    <location>
        <begin position="114"/>
        <end position="220"/>
    </location>
</feature>
<accession>A0A4R6SSX1</accession>
<reference evidence="4 5" key="1">
    <citation type="submission" date="2019-03" db="EMBL/GenBank/DDBJ databases">
        <title>Genomic Encyclopedia of Archaeal and Bacterial Type Strains, Phase II (KMG-II): from individual species to whole genera.</title>
        <authorList>
            <person name="Goeker M."/>
        </authorList>
    </citation>
    <scope>NUCLEOTIDE SEQUENCE [LARGE SCALE GENOMIC DNA]</scope>
    <source>
        <strain evidence="4 5">DSM 19035</strain>
    </source>
</reference>
<organism evidence="4 5">
    <name type="scientific">Pedobacter metabolipauper</name>
    <dbReference type="NCBI Taxonomy" id="425513"/>
    <lineage>
        <taxon>Bacteria</taxon>
        <taxon>Pseudomonadati</taxon>
        <taxon>Bacteroidota</taxon>
        <taxon>Sphingobacteriia</taxon>
        <taxon>Sphingobacteriales</taxon>
        <taxon>Sphingobacteriaceae</taxon>
        <taxon>Pedobacter</taxon>
    </lineage>
</organism>
<dbReference type="Gene3D" id="3.30.530.20">
    <property type="match status" value="1"/>
</dbReference>
<sequence>MLTYRLVLTHTSILKINSKKLQMETHQTNLKLRSGNFSIEKHHYENVGLTERMVSMFLGGVLITRGIRRPFKGQFLYGAYLTYRAFTGRCLFYERFGIDSNNPMAVNIRGEFVIDRPAAEVYAYWRNFENLPGSIAHLLDVKVIDGNLSRWKSNILGKLFSINWDAEIVKDEPGRLIGWRSASGSLIHHVGKVTFEETPDQTGTILKVVLSYHPPIGGVGIGLAKLMNPFLESLLKKEIKSFKHKIEHQF</sequence>
<proteinExistence type="inferred from homology"/>
<dbReference type="AlphaFoldDB" id="A0A4R6SSX1"/>
<dbReference type="EMBL" id="SNYC01000007">
    <property type="protein sequence ID" value="TDQ06965.1"/>
    <property type="molecule type" value="Genomic_DNA"/>
</dbReference>
<comment type="similarity">
    <text evidence="1">Belongs to the ribosome association toxin RatA family.</text>
</comment>
<dbReference type="Pfam" id="PF03364">
    <property type="entry name" value="Polyketide_cyc"/>
    <property type="match status" value="1"/>
</dbReference>
<dbReference type="PANTHER" id="PTHR33824:SF7">
    <property type="entry name" value="POLYKETIDE CYCLASE_DEHYDRASE AND LIPID TRANSPORT SUPERFAMILY PROTEIN"/>
    <property type="match status" value="1"/>
</dbReference>
<evidence type="ECO:0000313" key="5">
    <source>
        <dbReference type="Proteomes" id="UP000295620"/>
    </source>
</evidence>
<dbReference type="Proteomes" id="UP000295620">
    <property type="component" value="Unassembled WGS sequence"/>
</dbReference>
<comment type="caution">
    <text evidence="4">The sequence shown here is derived from an EMBL/GenBank/DDBJ whole genome shotgun (WGS) entry which is preliminary data.</text>
</comment>
<feature type="domain" description="Inner membrane protein YgaP-like transmembrane" evidence="3">
    <location>
        <begin position="45"/>
        <end position="101"/>
    </location>
</feature>
<gene>
    <name evidence="4" type="ORF">ATK78_3981</name>
</gene>
<protein>
    <submittedName>
        <fullName evidence="4">Putative membrane protein</fullName>
    </submittedName>
</protein>
<dbReference type="CDD" id="cd07817">
    <property type="entry name" value="SRPBCC_8"/>
    <property type="match status" value="1"/>
</dbReference>
<dbReference type="InterPro" id="IPR021309">
    <property type="entry name" value="YgaP-like_TM"/>
</dbReference>
<dbReference type="InterPro" id="IPR005031">
    <property type="entry name" value="COQ10_START"/>
</dbReference>
<name>A0A4R6SSX1_9SPHI</name>
<dbReference type="PANTHER" id="PTHR33824">
    <property type="entry name" value="POLYKETIDE CYCLASE/DEHYDRASE AND LIPID TRANSPORT SUPERFAMILY PROTEIN"/>
    <property type="match status" value="1"/>
</dbReference>
<dbReference type="InterPro" id="IPR047137">
    <property type="entry name" value="ORF3"/>
</dbReference>
<dbReference type="Pfam" id="PF11127">
    <property type="entry name" value="YgaP-like_TM"/>
    <property type="match status" value="1"/>
</dbReference>